<evidence type="ECO:0000313" key="2">
    <source>
        <dbReference type="EMBL" id="ODN80659.1"/>
    </source>
</evidence>
<name>A0A1E3HWK4_9TREE</name>
<keyword evidence="3" id="KW-1185">Reference proteome</keyword>
<gene>
    <name evidence="2" type="ORF">L202_02838</name>
</gene>
<dbReference type="EMBL" id="AWGJ01000004">
    <property type="protein sequence ID" value="ODN80659.1"/>
    <property type="molecule type" value="Genomic_DNA"/>
</dbReference>
<feature type="compositionally biased region" description="Basic residues" evidence="1">
    <location>
        <begin position="565"/>
        <end position="575"/>
    </location>
</feature>
<dbReference type="Proteomes" id="UP000094065">
    <property type="component" value="Unassembled WGS sequence"/>
</dbReference>
<feature type="compositionally biased region" description="Basic and acidic residues" evidence="1">
    <location>
        <begin position="320"/>
        <end position="329"/>
    </location>
</feature>
<feature type="region of interest" description="Disordered" evidence="1">
    <location>
        <begin position="248"/>
        <end position="575"/>
    </location>
</feature>
<feature type="compositionally biased region" description="Pro residues" evidence="1">
    <location>
        <begin position="289"/>
        <end position="307"/>
    </location>
</feature>
<dbReference type="OrthoDB" id="10321392at2759"/>
<feature type="compositionally biased region" description="Basic and acidic residues" evidence="1">
    <location>
        <begin position="502"/>
        <end position="518"/>
    </location>
</feature>
<proteinExistence type="predicted"/>
<evidence type="ECO:0000256" key="1">
    <source>
        <dbReference type="SAM" id="MobiDB-lite"/>
    </source>
</evidence>
<feature type="compositionally biased region" description="Basic and acidic residues" evidence="1">
    <location>
        <begin position="248"/>
        <end position="262"/>
    </location>
</feature>
<dbReference type="AlphaFoldDB" id="A0A1E3HWK4"/>
<feature type="compositionally biased region" description="Polar residues" evidence="1">
    <location>
        <begin position="276"/>
        <end position="288"/>
    </location>
</feature>
<organism evidence="2 3">
    <name type="scientific">Cryptococcus amylolentus CBS 6039</name>
    <dbReference type="NCBI Taxonomy" id="1295533"/>
    <lineage>
        <taxon>Eukaryota</taxon>
        <taxon>Fungi</taxon>
        <taxon>Dikarya</taxon>
        <taxon>Basidiomycota</taxon>
        <taxon>Agaricomycotina</taxon>
        <taxon>Tremellomycetes</taxon>
        <taxon>Tremellales</taxon>
        <taxon>Cryptococcaceae</taxon>
        <taxon>Cryptococcus</taxon>
    </lineage>
</organism>
<sequence>MAQSPTPPTIHLVFDALTRNLLPDPLLPCLASTLNLYAHLILFSRQLSDDAEQILNIHNQLLIENESRGVQDGEALVGERGCLTEVEGLRVSEVKRRSVEKMFRLSVEIRKHHIARLLSTKGALLSRAHTLIDHYFPDYSLEKKSYKQHAHLHISSMTKPEAKVVAEGREQVLSWVEDAEAVLAADDYERPLRYDIFIPDQFKASVHAKALAESMCAEAERIIRDAEDIQAILANDGSWDSQAYEAELKNRGKKKGDVEKKKEKARRRHTLPARSVNRSPAPESTRNPTPSPPRDILPPAIPLTPPPARHRARESLPLPELHRVHDRGPSPDPTPAHVKSLPRRSFSTGKKTSLRGSSISRVVTQVEAQETPSHAALPRRESGPPRPPINWKVNRERFSHMSSDSEDSSGEKEVAASINPTTSRTTEKASVLQTIESPRFVPSSPPRRVSSSPVPPPTKPAARTIAVKAAAGSSRLSHSNAVAGPSRIPASSLPATANGRAYEPRVSDGHKTAKERDLATPSGTASKAEGSQRANNAEASSKKRVRQSYGFAGPDFTAPVGQERPKKKAKPRATG</sequence>
<comment type="caution">
    <text evidence="2">The sequence shown here is derived from an EMBL/GenBank/DDBJ whole genome shotgun (WGS) entry which is preliminary data.</text>
</comment>
<dbReference type="GeneID" id="30154147"/>
<protein>
    <submittedName>
        <fullName evidence="2">Uncharacterized protein</fullName>
    </submittedName>
</protein>
<feature type="compositionally biased region" description="Low complexity" evidence="1">
    <location>
        <begin position="437"/>
        <end position="452"/>
    </location>
</feature>
<dbReference type="RefSeq" id="XP_018995225.1">
    <property type="nucleotide sequence ID" value="XM_019136556.1"/>
</dbReference>
<feature type="compositionally biased region" description="Polar residues" evidence="1">
    <location>
        <begin position="345"/>
        <end position="372"/>
    </location>
</feature>
<accession>A0A1E3HWK4</accession>
<reference evidence="2 3" key="1">
    <citation type="submission" date="2016-06" db="EMBL/GenBank/DDBJ databases">
        <title>Evolution of pathogenesis and genome organization in the Tremellales.</title>
        <authorList>
            <person name="Cuomo C."/>
            <person name="Litvintseva A."/>
            <person name="Heitman J."/>
            <person name="Chen Y."/>
            <person name="Sun S."/>
            <person name="Springer D."/>
            <person name="Dromer F."/>
            <person name="Young S."/>
            <person name="Zeng Q."/>
            <person name="Chapman S."/>
            <person name="Gujja S."/>
            <person name="Saif S."/>
            <person name="Birren B."/>
        </authorList>
    </citation>
    <scope>NUCLEOTIDE SEQUENCE [LARGE SCALE GENOMIC DNA]</scope>
    <source>
        <strain evidence="2 3">CBS 6039</strain>
    </source>
</reference>
<evidence type="ECO:0000313" key="3">
    <source>
        <dbReference type="Proteomes" id="UP000094065"/>
    </source>
</evidence>